<proteinExistence type="predicted"/>
<dbReference type="Gene3D" id="3.50.30.50">
    <property type="entry name" value="Putative cyclase"/>
    <property type="match status" value="1"/>
</dbReference>
<name>A0A9W6QYX6_9PSEU</name>
<reference evidence="2" key="1">
    <citation type="submission" date="2023-03" db="EMBL/GenBank/DDBJ databases">
        <title>Amycolatopsis taiwanensis NBRC 103393.</title>
        <authorList>
            <person name="Ichikawa N."/>
            <person name="Sato H."/>
            <person name="Tonouchi N."/>
        </authorList>
    </citation>
    <scope>NUCLEOTIDE SEQUENCE</scope>
    <source>
        <strain evidence="2">NBRC 103393</strain>
    </source>
</reference>
<dbReference type="GO" id="GO:0006313">
    <property type="term" value="P:DNA transposition"/>
    <property type="evidence" value="ECO:0007669"/>
    <property type="project" value="InterPro"/>
</dbReference>
<dbReference type="SUPFAM" id="SSF102198">
    <property type="entry name" value="Putative cyclase"/>
    <property type="match status" value="1"/>
</dbReference>
<dbReference type="GO" id="GO:0019441">
    <property type="term" value="P:L-tryptophan catabolic process to kynurenine"/>
    <property type="evidence" value="ECO:0007669"/>
    <property type="project" value="InterPro"/>
</dbReference>
<sequence>MCSWFGFLDAVGREARGYDAGKKINGCKRFIVTDTLGLLVIVVVLPAGRQDRDGAKPVLLDTHLRTSSLCNCTGSTSHATSTAATGATPLQVCRTVPPDRPTAGPLVWCHASSAGLGAANRVTTGGVDAGMTAGRPMPTQDDVLGYFNTLSNWGRWGDDDELGTLNHITDDVRLAAARAVRHGRSVSCAWEVAVPEDMERSTTTCPCAADMPGAEDMPLPGFRADRRWGYSSERLGITFHGNTLTHVDSPCHIFWDGTMYNGRSHSLVDAATGSAWAAVTAAANGIITRGVLLDIASVREVPWLEPGQGVFPDDLEEAERRQGVRVRSGDAVLLRTGYGRVRHEAGAAGGFMQAGWHASCLPWLHEREVALIGADTPSDVQPSGYEDVLMPVHAVGLVAMGLWLLDNCDLEMCATTAAELGQWDFHLAVAPVRFAGTSGSPVNPIATF</sequence>
<dbReference type="GO" id="GO:0004061">
    <property type="term" value="F:arylformamidase activity"/>
    <property type="evidence" value="ECO:0007669"/>
    <property type="project" value="InterPro"/>
</dbReference>
<dbReference type="InterPro" id="IPR037175">
    <property type="entry name" value="KFase_sf"/>
</dbReference>
<dbReference type="Proteomes" id="UP001165136">
    <property type="component" value="Unassembled WGS sequence"/>
</dbReference>
<keyword evidence="3" id="KW-1185">Reference proteome</keyword>
<dbReference type="GO" id="GO:0003677">
    <property type="term" value="F:DNA binding"/>
    <property type="evidence" value="ECO:0007669"/>
    <property type="project" value="InterPro"/>
</dbReference>
<dbReference type="InterPro" id="IPR002559">
    <property type="entry name" value="Transposase_11"/>
</dbReference>
<comment type="caution">
    <text evidence="2">The sequence shown here is derived from an EMBL/GenBank/DDBJ whole genome shotgun (WGS) entry which is preliminary data.</text>
</comment>
<feature type="domain" description="Transposase IS4-like" evidence="1">
    <location>
        <begin position="15"/>
        <end position="62"/>
    </location>
</feature>
<organism evidence="2 3">
    <name type="scientific">Amycolatopsis taiwanensis</name>
    <dbReference type="NCBI Taxonomy" id="342230"/>
    <lineage>
        <taxon>Bacteria</taxon>
        <taxon>Bacillati</taxon>
        <taxon>Actinomycetota</taxon>
        <taxon>Actinomycetes</taxon>
        <taxon>Pseudonocardiales</taxon>
        <taxon>Pseudonocardiaceae</taxon>
        <taxon>Amycolatopsis</taxon>
    </lineage>
</organism>
<dbReference type="PANTHER" id="PTHR34861:SF10">
    <property type="entry name" value="CYCLASE"/>
    <property type="match status" value="1"/>
</dbReference>
<evidence type="ECO:0000259" key="1">
    <source>
        <dbReference type="Pfam" id="PF01609"/>
    </source>
</evidence>
<dbReference type="Pfam" id="PF04199">
    <property type="entry name" value="Cyclase"/>
    <property type="match status" value="1"/>
</dbReference>
<dbReference type="Pfam" id="PF01609">
    <property type="entry name" value="DDE_Tnp_1"/>
    <property type="match status" value="1"/>
</dbReference>
<evidence type="ECO:0000313" key="2">
    <source>
        <dbReference type="EMBL" id="GLY65401.1"/>
    </source>
</evidence>
<accession>A0A9W6QYX6</accession>
<dbReference type="EMBL" id="BSTI01000004">
    <property type="protein sequence ID" value="GLY65401.1"/>
    <property type="molecule type" value="Genomic_DNA"/>
</dbReference>
<dbReference type="PANTHER" id="PTHR34861">
    <property type="match status" value="1"/>
</dbReference>
<dbReference type="InterPro" id="IPR007325">
    <property type="entry name" value="KFase/CYL"/>
</dbReference>
<protein>
    <recommendedName>
        <fullName evidence="1">Transposase IS4-like domain-containing protein</fullName>
    </recommendedName>
</protein>
<dbReference type="AlphaFoldDB" id="A0A9W6QYX6"/>
<evidence type="ECO:0000313" key="3">
    <source>
        <dbReference type="Proteomes" id="UP001165136"/>
    </source>
</evidence>
<dbReference type="GO" id="GO:0004803">
    <property type="term" value="F:transposase activity"/>
    <property type="evidence" value="ECO:0007669"/>
    <property type="project" value="InterPro"/>
</dbReference>
<gene>
    <name evidence="2" type="ORF">Atai01_20200</name>
</gene>